<dbReference type="PANTHER" id="PTHR41287:SF1">
    <property type="entry name" value="PROTEIN YMFN"/>
    <property type="match status" value="1"/>
</dbReference>
<dbReference type="AlphaFoldDB" id="A0A0U5FLY2"/>
<evidence type="ECO:0000313" key="4">
    <source>
        <dbReference type="Proteomes" id="UP000056109"/>
    </source>
</evidence>
<dbReference type="EMBL" id="LN606600">
    <property type="protein sequence ID" value="CEF40781.1"/>
    <property type="molecule type" value="Genomic_DNA"/>
</dbReference>
<keyword evidence="4" id="KW-1185">Reference proteome</keyword>
<dbReference type="KEGG" id="asz:ASN_1424"/>
<dbReference type="PANTHER" id="PTHR41287">
    <property type="match status" value="1"/>
</dbReference>
<proteinExistence type="predicted"/>
<dbReference type="InterPro" id="IPR005021">
    <property type="entry name" value="Terminase_largesu-like"/>
</dbReference>
<dbReference type="Pfam" id="PF03354">
    <property type="entry name" value="TerL_ATPase"/>
    <property type="match status" value="1"/>
</dbReference>
<dbReference type="PATRIC" id="fig|446692.3.peg.1433"/>
<dbReference type="InterPro" id="IPR027417">
    <property type="entry name" value="P-loop_NTPase"/>
</dbReference>
<evidence type="ECO:0000313" key="3">
    <source>
        <dbReference type="EMBL" id="CEF40781.1"/>
    </source>
</evidence>
<dbReference type="GeneID" id="34782501"/>
<dbReference type="Proteomes" id="UP000056109">
    <property type="component" value="Chromosome I"/>
</dbReference>
<organism evidence="3 4">
    <name type="scientific">Acetobacter senegalensis</name>
    <dbReference type="NCBI Taxonomy" id="446692"/>
    <lineage>
        <taxon>Bacteria</taxon>
        <taxon>Pseudomonadati</taxon>
        <taxon>Pseudomonadota</taxon>
        <taxon>Alphaproteobacteria</taxon>
        <taxon>Acetobacterales</taxon>
        <taxon>Acetobacteraceae</taxon>
        <taxon>Acetobacter</taxon>
    </lineage>
</organism>
<protein>
    <submittedName>
        <fullName evidence="3">Phage terminase</fullName>
    </submittedName>
</protein>
<evidence type="ECO:0000259" key="1">
    <source>
        <dbReference type="Pfam" id="PF03354"/>
    </source>
</evidence>
<reference evidence="4" key="1">
    <citation type="submission" date="2014-09" db="EMBL/GenBank/DDBJ databases">
        <authorList>
            <person name="Illeghems K.G."/>
        </authorList>
    </citation>
    <scope>NUCLEOTIDE SEQUENCE [LARGE SCALE GENOMIC DNA]</scope>
    <source>
        <strain evidence="4">108B</strain>
    </source>
</reference>
<dbReference type="Gene3D" id="3.40.50.300">
    <property type="entry name" value="P-loop containing nucleotide triphosphate hydrolases"/>
    <property type="match status" value="1"/>
</dbReference>
<dbReference type="InterPro" id="IPR046462">
    <property type="entry name" value="TerL_nuclease"/>
</dbReference>
<dbReference type="Pfam" id="PF20441">
    <property type="entry name" value="TerL_nuclease"/>
    <property type="match status" value="1"/>
</dbReference>
<accession>A0A0U5FLY2</accession>
<name>A0A0U5FLY2_9PROT</name>
<feature type="domain" description="Terminase large subunit-like ATPase" evidence="1">
    <location>
        <begin position="75"/>
        <end position="223"/>
    </location>
</feature>
<evidence type="ECO:0000259" key="2">
    <source>
        <dbReference type="Pfam" id="PF20441"/>
    </source>
</evidence>
<sequence length="565" mass="62014">MAWDLSCVDWQDRIRRGQSLMPDLPDLDVARGERAVRIFNRLRIPDIVGTPLLADACGEWFREIVMALHGSFDPVTRERMIRELFILVPKKNAKTTLGAATMLTSVLMNERPRGEFLIVAPTKEVAQLAFDQATGMIDLDRGLRKRFHIQDHKKTITYLTTGATLKIKAFSPDVMTGVKPSGILVDEEHVVAERADADRVMGQIRGGMVSQPEAFLAIITTQSERPPRGVFKGDLKKARAVRDGLVQGHTLPILYEFPPDIQKASTVPGQPAPWENPALWQMVLPNAGRSITVPRLEDDFREAKEKGLEELTRWASQHLNVEIGLALRNDRWAGADYWEAQADPDLTVSEIVARSDVIVAGIDGGGLDDLLSLTIMGRDSVTAEWLQWSKSWVMEGVLQLRKREASQLQDFVKQGDLVIVQEPGMDIEHLADTLGGVNKSGKLAMVGLDPMGVGAIVDALADRGIEGPRVVGVSQGWTLSGAIKTAERKLADGSLLHCGQPIMTWAVSNAKVEARGNAIIITKQAAGYLKIDPLMSLLNAVVLMSKNPQAKPTMAGFMRRGLLTA</sequence>
<feature type="domain" description="Terminase large subunit-like endonuclease" evidence="2">
    <location>
        <begin position="277"/>
        <end position="542"/>
    </location>
</feature>
<gene>
    <name evidence="3" type="ORF">ASN_1424</name>
</gene>
<dbReference type="RefSeq" id="WP_058987554.1">
    <property type="nucleotide sequence ID" value="NZ_LN606600.1"/>
</dbReference>
<dbReference type="GO" id="GO:0004519">
    <property type="term" value="F:endonuclease activity"/>
    <property type="evidence" value="ECO:0007669"/>
    <property type="project" value="InterPro"/>
</dbReference>
<dbReference type="InterPro" id="IPR046461">
    <property type="entry name" value="TerL_ATPase"/>
</dbReference>